<comment type="similarity">
    <text evidence="5">Belongs to the ScpB family.</text>
</comment>
<dbReference type="STRING" id="1527.SAMN04489757_10162"/>
<dbReference type="PANTHER" id="PTHR34298">
    <property type="entry name" value="SEGREGATION AND CONDENSATION PROTEIN B"/>
    <property type="match status" value="1"/>
</dbReference>
<evidence type="ECO:0000256" key="1">
    <source>
        <dbReference type="ARBA" id="ARBA00022490"/>
    </source>
</evidence>
<keyword evidence="7" id="KW-1185">Reference proteome</keyword>
<evidence type="ECO:0000313" key="6">
    <source>
        <dbReference type="EMBL" id="SFN75180.1"/>
    </source>
</evidence>
<dbReference type="RefSeq" id="WP_091683440.1">
    <property type="nucleotide sequence ID" value="NZ_BAABFM010000003.1"/>
</dbReference>
<reference evidence="6 7" key="1">
    <citation type="submission" date="2016-10" db="EMBL/GenBank/DDBJ databases">
        <authorList>
            <person name="de Groot N.N."/>
        </authorList>
    </citation>
    <scope>NUCLEOTIDE SEQUENCE [LARGE SCALE GENOMIC DNA]</scope>
    <source>
        <strain evidence="6 7">DSM 1283</strain>
    </source>
</reference>
<comment type="function">
    <text evidence="5">Participates in chromosomal partition during cell division. May act via the formation of a condensin-like complex containing Smc and ScpA that pull DNA away from mid-cell into both cell halves.</text>
</comment>
<evidence type="ECO:0000313" key="7">
    <source>
        <dbReference type="Proteomes" id="UP000198806"/>
    </source>
</evidence>
<keyword evidence="1 5" id="KW-0963">Cytoplasm</keyword>
<dbReference type="GO" id="GO:0006260">
    <property type="term" value="P:DNA replication"/>
    <property type="evidence" value="ECO:0007669"/>
    <property type="project" value="UniProtKB-UniRule"/>
</dbReference>
<evidence type="ECO:0000256" key="2">
    <source>
        <dbReference type="ARBA" id="ARBA00022618"/>
    </source>
</evidence>
<dbReference type="GO" id="GO:0051301">
    <property type="term" value="P:cell division"/>
    <property type="evidence" value="ECO:0007669"/>
    <property type="project" value="UniProtKB-KW"/>
</dbReference>
<dbReference type="HAMAP" id="MF_01804">
    <property type="entry name" value="ScpB"/>
    <property type="match status" value="1"/>
</dbReference>
<evidence type="ECO:0000256" key="4">
    <source>
        <dbReference type="ARBA" id="ARBA00023306"/>
    </source>
</evidence>
<keyword evidence="3 5" id="KW-0159">Chromosome partition</keyword>
<dbReference type="GO" id="GO:0005737">
    <property type="term" value="C:cytoplasm"/>
    <property type="evidence" value="ECO:0007669"/>
    <property type="project" value="UniProtKB-SubCell"/>
</dbReference>
<evidence type="ECO:0000256" key="5">
    <source>
        <dbReference type="HAMAP-Rule" id="MF_01804"/>
    </source>
</evidence>
<name>A0A1I5BKM7_9FIRM</name>
<protein>
    <recommendedName>
        <fullName evidence="5">Segregation and condensation protein B</fullName>
    </recommendedName>
</protein>
<accession>A0A1I5BKM7</accession>
<sequence>MKLKKVEAAIEAILFTMGEAVEVERIAAAIEHDTDTTKKIIRNMMDQYDSEERGIQIIELDGAFQMCTKPEMYESIIKITHIPKKHVLTDVLLETLSIIAYKQPITKQEIEAIRGVKSDHAVNKLVEYNLVCEVGRMDAPGRPILFGTTEEFLRSFGIQSLQDLPVINPEKVEDFKLEAEEEIQLTLDI</sequence>
<dbReference type="InterPro" id="IPR005234">
    <property type="entry name" value="ScpB_csome_segregation"/>
</dbReference>
<dbReference type="OrthoDB" id="9806226at2"/>
<comment type="subunit">
    <text evidence="5">Homodimer. Homodimerization may be required to stabilize the binding of ScpA to the Smc head domains. Component of a cohesin-like complex composed of ScpA, ScpB and the Smc homodimer, in which ScpA and ScpB bind to the head domain of Smc. The presence of the three proteins is required for the association of the complex with DNA.</text>
</comment>
<dbReference type="InterPro" id="IPR036388">
    <property type="entry name" value="WH-like_DNA-bd_sf"/>
</dbReference>
<dbReference type="EMBL" id="FOWD01000001">
    <property type="protein sequence ID" value="SFN75180.1"/>
    <property type="molecule type" value="Genomic_DNA"/>
</dbReference>
<organism evidence="6 7">
    <name type="scientific">Anaerocolumna aminovalerica</name>
    <dbReference type="NCBI Taxonomy" id="1527"/>
    <lineage>
        <taxon>Bacteria</taxon>
        <taxon>Bacillati</taxon>
        <taxon>Bacillota</taxon>
        <taxon>Clostridia</taxon>
        <taxon>Lachnospirales</taxon>
        <taxon>Lachnospiraceae</taxon>
        <taxon>Anaerocolumna</taxon>
    </lineage>
</organism>
<dbReference type="NCBIfam" id="TIGR00281">
    <property type="entry name" value="SMC-Scp complex subunit ScpB"/>
    <property type="match status" value="1"/>
</dbReference>
<keyword evidence="2 5" id="KW-0132">Cell division</keyword>
<proteinExistence type="inferred from homology"/>
<comment type="subcellular location">
    <subcellularLocation>
        <location evidence="5">Cytoplasm</location>
    </subcellularLocation>
    <text evidence="5">Associated with two foci at the outer edges of the nucleoid region in young cells, and at four foci within both cell halves in older cells.</text>
</comment>
<gene>
    <name evidence="5" type="primary">scpB</name>
    <name evidence="6" type="ORF">SAMN04489757_10162</name>
</gene>
<dbReference type="GO" id="GO:0051304">
    <property type="term" value="P:chromosome separation"/>
    <property type="evidence" value="ECO:0007669"/>
    <property type="project" value="InterPro"/>
</dbReference>
<keyword evidence="4 5" id="KW-0131">Cell cycle</keyword>
<evidence type="ECO:0000256" key="3">
    <source>
        <dbReference type="ARBA" id="ARBA00022829"/>
    </source>
</evidence>
<dbReference type="Pfam" id="PF04079">
    <property type="entry name" value="SMC_ScpB"/>
    <property type="match status" value="1"/>
</dbReference>
<dbReference type="AlphaFoldDB" id="A0A1I5BKM7"/>
<dbReference type="SUPFAM" id="SSF46785">
    <property type="entry name" value="Winged helix' DNA-binding domain"/>
    <property type="match status" value="2"/>
</dbReference>
<dbReference type="Proteomes" id="UP000198806">
    <property type="component" value="Unassembled WGS sequence"/>
</dbReference>
<dbReference type="Gene3D" id="1.10.10.10">
    <property type="entry name" value="Winged helix-like DNA-binding domain superfamily/Winged helix DNA-binding domain"/>
    <property type="match status" value="2"/>
</dbReference>
<dbReference type="InterPro" id="IPR036390">
    <property type="entry name" value="WH_DNA-bd_sf"/>
</dbReference>
<dbReference type="PANTHER" id="PTHR34298:SF2">
    <property type="entry name" value="SEGREGATION AND CONDENSATION PROTEIN B"/>
    <property type="match status" value="1"/>
</dbReference>
<dbReference type="PIRSF" id="PIRSF019345">
    <property type="entry name" value="ScpB"/>
    <property type="match status" value="1"/>
</dbReference>